<dbReference type="SMART" id="SM00287">
    <property type="entry name" value="SH3b"/>
    <property type="match status" value="1"/>
</dbReference>
<feature type="domain" description="SH3b" evidence="2">
    <location>
        <begin position="35"/>
        <end position="104"/>
    </location>
</feature>
<evidence type="ECO:0000259" key="2">
    <source>
        <dbReference type="SMART" id="SM00287"/>
    </source>
</evidence>
<accession>A0A1G6MA03</accession>
<evidence type="ECO:0000313" key="3">
    <source>
        <dbReference type="EMBL" id="SDC52261.1"/>
    </source>
</evidence>
<dbReference type="PROSITE" id="PS51257">
    <property type="entry name" value="PROKAR_LIPOPROTEIN"/>
    <property type="match status" value="1"/>
</dbReference>
<dbReference type="RefSeq" id="WP_093730501.1">
    <property type="nucleotide sequence ID" value="NZ_FMYW01000009.1"/>
</dbReference>
<proteinExistence type="predicted"/>
<dbReference type="InterPro" id="IPR003646">
    <property type="entry name" value="SH3-like_bac-type"/>
</dbReference>
<evidence type="ECO:0000256" key="1">
    <source>
        <dbReference type="SAM" id="SignalP"/>
    </source>
</evidence>
<name>A0A1G6MA03_9FIRM</name>
<sequence length="109" mass="12182">MKKMIVLLTMLLCIASSCFAAEERSTKDIFADTTIANVVITGDQLRVRTHPDLDGYIIKKLDKGTVCKFMNKVDDKNGTDSWIYIIMEDGTVGWVFGAYARIEGNVDVQ</sequence>
<organism evidence="3 4">
    <name type="scientific">Succiniclasticum ruminis</name>
    <dbReference type="NCBI Taxonomy" id="40841"/>
    <lineage>
        <taxon>Bacteria</taxon>
        <taxon>Bacillati</taxon>
        <taxon>Bacillota</taxon>
        <taxon>Negativicutes</taxon>
        <taxon>Acidaminococcales</taxon>
        <taxon>Acidaminococcaceae</taxon>
        <taxon>Succiniclasticum</taxon>
    </lineage>
</organism>
<dbReference type="Pfam" id="PF08239">
    <property type="entry name" value="SH3_3"/>
    <property type="match status" value="1"/>
</dbReference>
<dbReference type="OrthoDB" id="9806267at2"/>
<gene>
    <name evidence="3" type="ORF">SAMN04487864_10919</name>
</gene>
<keyword evidence="4" id="KW-1185">Reference proteome</keyword>
<feature type="signal peptide" evidence="1">
    <location>
        <begin position="1"/>
        <end position="20"/>
    </location>
</feature>
<protein>
    <submittedName>
        <fullName evidence="3">SH3 domain-containing protein</fullName>
    </submittedName>
</protein>
<dbReference type="EMBL" id="FMYW01000009">
    <property type="protein sequence ID" value="SDC52261.1"/>
    <property type="molecule type" value="Genomic_DNA"/>
</dbReference>
<reference evidence="4" key="1">
    <citation type="submission" date="2016-10" db="EMBL/GenBank/DDBJ databases">
        <authorList>
            <person name="Varghese N."/>
            <person name="Submissions S."/>
        </authorList>
    </citation>
    <scope>NUCLEOTIDE SEQUENCE [LARGE SCALE GENOMIC DNA]</scope>
    <source>
        <strain evidence="4">DSM 11005</strain>
    </source>
</reference>
<dbReference type="Proteomes" id="UP000198943">
    <property type="component" value="Unassembled WGS sequence"/>
</dbReference>
<keyword evidence="1" id="KW-0732">Signal</keyword>
<feature type="chain" id="PRO_5011780857" evidence="1">
    <location>
        <begin position="21"/>
        <end position="109"/>
    </location>
</feature>
<dbReference type="AlphaFoldDB" id="A0A1G6MA03"/>
<evidence type="ECO:0000313" key="4">
    <source>
        <dbReference type="Proteomes" id="UP000198943"/>
    </source>
</evidence>
<dbReference type="Gene3D" id="2.30.30.40">
    <property type="entry name" value="SH3 Domains"/>
    <property type="match status" value="1"/>
</dbReference>